<keyword evidence="7" id="KW-1185">Reference proteome</keyword>
<keyword evidence="3" id="KW-0998">Cell outer membrane</keyword>
<organism evidence="6 7">
    <name type="scientific">Flagellimonas sediminis</name>
    <dbReference type="NCBI Taxonomy" id="2696468"/>
    <lineage>
        <taxon>Bacteria</taxon>
        <taxon>Pseudomonadati</taxon>
        <taxon>Bacteroidota</taxon>
        <taxon>Flavobacteriia</taxon>
        <taxon>Flavobacteriales</taxon>
        <taxon>Flavobacteriaceae</taxon>
        <taxon>Flagellimonas</taxon>
    </lineage>
</organism>
<dbReference type="SUPFAM" id="SSF48452">
    <property type="entry name" value="TPR-like"/>
    <property type="match status" value="1"/>
</dbReference>
<proteinExistence type="predicted"/>
<dbReference type="AlphaFoldDB" id="A0A6I5KRA9"/>
<feature type="domain" description="OmpA-like" evidence="5">
    <location>
        <begin position="522"/>
        <end position="645"/>
    </location>
</feature>
<evidence type="ECO:0000256" key="2">
    <source>
        <dbReference type="ARBA" id="ARBA00023136"/>
    </source>
</evidence>
<dbReference type="PRINTS" id="PR01021">
    <property type="entry name" value="OMPADOMAIN"/>
</dbReference>
<evidence type="ECO:0000313" key="7">
    <source>
        <dbReference type="Proteomes" id="UP000468707"/>
    </source>
</evidence>
<dbReference type="Gene3D" id="3.30.1330.60">
    <property type="entry name" value="OmpA-like domain"/>
    <property type="match status" value="1"/>
</dbReference>
<dbReference type="InterPro" id="IPR011990">
    <property type="entry name" value="TPR-like_helical_dom_sf"/>
</dbReference>
<name>A0A6I5KRA9_9FLAO</name>
<dbReference type="PANTHER" id="PTHR30329:SF21">
    <property type="entry name" value="LIPOPROTEIN YIAD-RELATED"/>
    <property type="match status" value="1"/>
</dbReference>
<gene>
    <name evidence="6" type="ORF">GTK07_08295</name>
</gene>
<accession>A0A6I5KRA9</accession>
<dbReference type="Pfam" id="PF00691">
    <property type="entry name" value="OmpA"/>
    <property type="match status" value="1"/>
</dbReference>
<dbReference type="InterPro" id="IPR036737">
    <property type="entry name" value="OmpA-like_sf"/>
</dbReference>
<dbReference type="PROSITE" id="PS51123">
    <property type="entry name" value="OMPA_2"/>
    <property type="match status" value="1"/>
</dbReference>
<dbReference type="GO" id="GO:0009279">
    <property type="term" value="C:cell outer membrane"/>
    <property type="evidence" value="ECO:0007669"/>
    <property type="project" value="UniProtKB-SubCell"/>
</dbReference>
<evidence type="ECO:0000256" key="3">
    <source>
        <dbReference type="ARBA" id="ARBA00023237"/>
    </source>
</evidence>
<dbReference type="Gene3D" id="1.25.40.10">
    <property type="entry name" value="Tetratricopeptide repeat domain"/>
    <property type="match status" value="1"/>
</dbReference>
<dbReference type="PANTHER" id="PTHR30329">
    <property type="entry name" value="STATOR ELEMENT OF FLAGELLAR MOTOR COMPLEX"/>
    <property type="match status" value="1"/>
</dbReference>
<dbReference type="Proteomes" id="UP000468707">
    <property type="component" value="Unassembled WGS sequence"/>
</dbReference>
<dbReference type="SUPFAM" id="SSF103088">
    <property type="entry name" value="OmpA-like"/>
    <property type="match status" value="1"/>
</dbReference>
<dbReference type="InterPro" id="IPR006664">
    <property type="entry name" value="OMP_bac"/>
</dbReference>
<protein>
    <submittedName>
        <fullName evidence="6">OmpA family protein</fullName>
    </submittedName>
</protein>
<evidence type="ECO:0000256" key="1">
    <source>
        <dbReference type="ARBA" id="ARBA00004442"/>
    </source>
</evidence>
<evidence type="ECO:0000256" key="4">
    <source>
        <dbReference type="PROSITE-ProRule" id="PRU00473"/>
    </source>
</evidence>
<sequence>MVPIKKIGSVIFMFFLGMVFCVAQTKKSKGDLFFFQYEYQKAVSAYEVQLANGTLTPQQFLNLADSYFQTNNFEKASEAYLELYKKDTLMDGHHYNKMLQSFSKTTDKERKTAFLATMSTDFPKELMENMDFNNQLLQNASANSGSDYELFNLDGNSPQTDFAPAFYKDKLLFSSGRQQNKKLKYDPGNEGYFNLYESTLQTNGQIAVIQPFGQVANTGFHKSTPFYSNKLNSVFYVLSNTQNGEMTFDDNGKNALSIGMQRIGGAFQLLLKDLSTSFYYPFFDDASGKLYFAADFEDGYGGTDIYFVYTTNGQIMSAPINLGPRINSPGNEIAPYIFEDSFYFASDVFYGLGGMDIYKANIEKDGFGIPINLGNGINTEYDDFGFVIRNEGEGLLGYFASNRPGGKGKDDLYGFKVNEKPGLKTITFKGRVIKPYGRGESIDKAVVRLIDNTGGILRETYSDENGNYRLEIPWTDSVVLESTADRYSTFKKQFSEEELEELQNSDGYNVELALYDDLVEEKEGQMVVKMDKFYFANSSTQLTPEIDVQLDKVVTFMNAFPDAQLRIETYTDSRGGSSTNFKLTQERSDTIKKYLVSKGVPATSILYTIGYGEDKILNNCTNGVFCIETLHKQNQRSLIVILNDNVLFD</sequence>
<dbReference type="CDD" id="cd07185">
    <property type="entry name" value="OmpA_C-like"/>
    <property type="match status" value="1"/>
</dbReference>
<dbReference type="EMBL" id="JAAAMI010000003">
    <property type="protein sequence ID" value="NDV43326.1"/>
    <property type="molecule type" value="Genomic_DNA"/>
</dbReference>
<dbReference type="InterPro" id="IPR050330">
    <property type="entry name" value="Bact_OuterMem_StrucFunc"/>
</dbReference>
<evidence type="ECO:0000259" key="5">
    <source>
        <dbReference type="PROSITE" id="PS51123"/>
    </source>
</evidence>
<keyword evidence="2 4" id="KW-0472">Membrane</keyword>
<evidence type="ECO:0000313" key="6">
    <source>
        <dbReference type="EMBL" id="NDV43326.1"/>
    </source>
</evidence>
<dbReference type="InterPro" id="IPR006665">
    <property type="entry name" value="OmpA-like"/>
</dbReference>
<dbReference type="RefSeq" id="WP_163634820.1">
    <property type="nucleotide sequence ID" value="NZ_JAAAMI010000003.1"/>
</dbReference>
<comment type="caution">
    <text evidence="6">The sequence shown here is derived from an EMBL/GenBank/DDBJ whole genome shotgun (WGS) entry which is preliminary data.</text>
</comment>
<reference evidence="6 7" key="1">
    <citation type="submission" date="2020-01" db="EMBL/GenBank/DDBJ databases">
        <title>Muricauda sediminis sp.nov. 40Bstr401.</title>
        <authorList>
            <person name="Xue Z."/>
            <person name="Zhu S."/>
            <person name="Ren N."/>
            <person name="Chen T."/>
            <person name="Chen X."/>
            <person name="Chen J."/>
            <person name="Yang J."/>
        </authorList>
    </citation>
    <scope>NUCLEOTIDE SEQUENCE [LARGE SCALE GENOMIC DNA]</scope>
    <source>
        <strain evidence="6 7">40Bstr401</strain>
    </source>
</reference>
<comment type="subcellular location">
    <subcellularLocation>
        <location evidence="1">Cell outer membrane</location>
    </subcellularLocation>
</comment>